<evidence type="ECO:0000313" key="1">
    <source>
        <dbReference type="EMBL" id="CBX91147.1"/>
    </source>
</evidence>
<gene>
    <name evidence="1" type="ORF">LEMA_uP061810.1</name>
</gene>
<dbReference type="AlphaFoldDB" id="E4ZI04"/>
<protein>
    <submittedName>
        <fullName evidence="1">Predicted protein</fullName>
    </submittedName>
</protein>
<keyword evidence="2" id="KW-1185">Reference proteome</keyword>
<reference evidence="2" key="1">
    <citation type="journal article" date="2011" name="Nat. Commun.">
        <title>Effector diversification within compartments of the Leptosphaeria maculans genome affected by Repeat-Induced Point mutations.</title>
        <authorList>
            <person name="Rouxel T."/>
            <person name="Grandaubert J."/>
            <person name="Hane J.K."/>
            <person name="Hoede C."/>
            <person name="van de Wouw A.P."/>
            <person name="Couloux A."/>
            <person name="Dominguez V."/>
            <person name="Anthouard V."/>
            <person name="Bally P."/>
            <person name="Bourras S."/>
            <person name="Cozijnsen A.J."/>
            <person name="Ciuffetti L.M."/>
            <person name="Degrave A."/>
            <person name="Dilmaghani A."/>
            <person name="Duret L."/>
            <person name="Fudal I."/>
            <person name="Goodwin S.B."/>
            <person name="Gout L."/>
            <person name="Glaser N."/>
            <person name="Linglin J."/>
            <person name="Kema G.H.J."/>
            <person name="Lapalu N."/>
            <person name="Lawrence C.B."/>
            <person name="May K."/>
            <person name="Meyer M."/>
            <person name="Ollivier B."/>
            <person name="Poulain J."/>
            <person name="Schoch C.L."/>
            <person name="Simon A."/>
            <person name="Spatafora J.W."/>
            <person name="Stachowiak A."/>
            <person name="Turgeon B.G."/>
            <person name="Tyler B.M."/>
            <person name="Vincent D."/>
            <person name="Weissenbach J."/>
            <person name="Amselem J."/>
            <person name="Quesneville H."/>
            <person name="Oliver R.P."/>
            <person name="Wincker P."/>
            <person name="Balesdent M.-H."/>
            <person name="Howlett B.J."/>
        </authorList>
    </citation>
    <scope>NUCLEOTIDE SEQUENCE [LARGE SCALE GENOMIC DNA]</scope>
    <source>
        <strain evidence="2">JN3 / isolate v23.1.3 / race Av1-4-5-6-7-8</strain>
    </source>
</reference>
<dbReference type="HOGENOM" id="CLU_2886226_0_0_1"/>
<name>E4ZI04_LEPMJ</name>
<evidence type="ECO:0000313" key="2">
    <source>
        <dbReference type="Proteomes" id="UP000002668"/>
    </source>
</evidence>
<dbReference type="VEuPathDB" id="FungiDB:LEMA_uP061810.1"/>
<organism evidence="2">
    <name type="scientific">Leptosphaeria maculans (strain JN3 / isolate v23.1.3 / race Av1-4-5-6-7-8)</name>
    <name type="common">Blackleg fungus</name>
    <name type="synonym">Phoma lingam</name>
    <dbReference type="NCBI Taxonomy" id="985895"/>
    <lineage>
        <taxon>Eukaryota</taxon>
        <taxon>Fungi</taxon>
        <taxon>Dikarya</taxon>
        <taxon>Ascomycota</taxon>
        <taxon>Pezizomycotina</taxon>
        <taxon>Dothideomycetes</taxon>
        <taxon>Pleosporomycetidae</taxon>
        <taxon>Pleosporales</taxon>
        <taxon>Pleosporineae</taxon>
        <taxon>Leptosphaeriaceae</taxon>
        <taxon>Plenodomus</taxon>
        <taxon>Plenodomus lingam/Leptosphaeria maculans species complex</taxon>
    </lineage>
</organism>
<accession>E4ZI04</accession>
<proteinExistence type="predicted"/>
<dbReference type="InParanoid" id="E4ZI04"/>
<dbReference type="EMBL" id="FP929065">
    <property type="protein sequence ID" value="CBX91147.1"/>
    <property type="molecule type" value="Genomic_DNA"/>
</dbReference>
<sequence length="63" mass="7000">MVVGYALCGLYAVDCMRCKLSVDGAEWFIYTLYIEHPLDHQAEGVYRTSRLGCGLVVIGNDTI</sequence>
<dbReference type="Proteomes" id="UP000002668">
    <property type="component" value="Genome"/>
</dbReference>